<dbReference type="RefSeq" id="WP_149390938.1">
    <property type="nucleotide sequence ID" value="NZ_SMRS01000005.1"/>
</dbReference>
<dbReference type="Gene3D" id="3.40.640.10">
    <property type="entry name" value="Type I PLP-dependent aspartate aminotransferase-like (Major domain)"/>
    <property type="match status" value="1"/>
</dbReference>
<evidence type="ECO:0000256" key="1">
    <source>
        <dbReference type="ARBA" id="ARBA00001933"/>
    </source>
</evidence>
<dbReference type="InterPro" id="IPR010970">
    <property type="entry name" value="Cys_dSase_SufS"/>
</dbReference>
<keyword evidence="5 8" id="KW-0663">Pyridoxal phosphate</keyword>
<protein>
    <recommendedName>
        <fullName evidence="8">Cysteine desulfurase</fullName>
        <ecNumber evidence="8">2.8.1.7</ecNumber>
    </recommendedName>
</protein>
<dbReference type="GO" id="GO:0030170">
    <property type="term" value="F:pyridoxal phosphate binding"/>
    <property type="evidence" value="ECO:0007669"/>
    <property type="project" value="UniProtKB-UniRule"/>
</dbReference>
<comment type="caution">
    <text evidence="10">The sequence shown here is derived from an EMBL/GenBank/DDBJ whole genome shotgun (WGS) entry which is preliminary data.</text>
</comment>
<comment type="similarity">
    <text evidence="3 8">Belongs to the class-V pyridoxal-phosphate-dependent aminotransferase family. Csd subfamily.</text>
</comment>
<dbReference type="EMBL" id="SMRS01000005">
    <property type="protein sequence ID" value="KAA0874758.1"/>
    <property type="molecule type" value="Genomic_DNA"/>
</dbReference>
<evidence type="ECO:0000256" key="3">
    <source>
        <dbReference type="ARBA" id="ARBA00010447"/>
    </source>
</evidence>
<dbReference type="InterPro" id="IPR015424">
    <property type="entry name" value="PyrdxlP-dep_Trfase"/>
</dbReference>
<dbReference type="Pfam" id="PF00266">
    <property type="entry name" value="Aminotran_5"/>
    <property type="match status" value="1"/>
</dbReference>
<dbReference type="Proteomes" id="UP000325302">
    <property type="component" value="Unassembled WGS sequence"/>
</dbReference>
<dbReference type="InterPro" id="IPR016454">
    <property type="entry name" value="Cysteine_dSase"/>
</dbReference>
<organism evidence="10 11">
    <name type="scientific">Nitrincola tapanii</name>
    <dbReference type="NCBI Taxonomy" id="1708751"/>
    <lineage>
        <taxon>Bacteria</taxon>
        <taxon>Pseudomonadati</taxon>
        <taxon>Pseudomonadota</taxon>
        <taxon>Gammaproteobacteria</taxon>
        <taxon>Oceanospirillales</taxon>
        <taxon>Oceanospirillaceae</taxon>
        <taxon>Nitrincola</taxon>
    </lineage>
</organism>
<dbReference type="InterPro" id="IPR000192">
    <property type="entry name" value="Aminotrans_V_dom"/>
</dbReference>
<sequence length="415" mass="44690">MTELAPIASRFDVEKVRADFPILHQKINGQPLVYLDNGATTQKPQCVIDALVHFYSCDNSNVHRGAHTLSDRATEKFEAARQRVADFIGSPSARQVIWTRGTTESINLVAASWGRSQLQAGDRILVSQLEHHSNIVPWQLIAAEKGAQVEPIPLTSAGQVDLAAFAQMLDARVKMVSVAQVSNALGTINPVQEMITLAHQVGAKVMLDGAQAISHGLTQVQALGCDFYAFSGHKLFGPTGIGVLWGKAELLEAMPPWMGGGEMIESVSFAGTTFNQIPFKFEAGTPNIADAIGLAAAIEYLQSLDSEALQAHEQDLLAYAQARAAECAGMRVIGTAAEKVSVLSFTLEGVNPADLGMLLDQQGIAVRTGSHCAQPVMEFLGLAEGTVRASFSFYNTREEIDRLFAAIEKAREFLL</sequence>
<dbReference type="GO" id="GO:0031071">
    <property type="term" value="F:cysteine desulfurase activity"/>
    <property type="evidence" value="ECO:0007669"/>
    <property type="project" value="UniProtKB-UniRule"/>
</dbReference>
<evidence type="ECO:0000256" key="7">
    <source>
        <dbReference type="RuleBase" id="RU004504"/>
    </source>
</evidence>
<keyword evidence="4 8" id="KW-0808">Transferase</keyword>
<dbReference type="PANTHER" id="PTHR43586:SF8">
    <property type="entry name" value="CYSTEINE DESULFURASE 1, CHLOROPLASTIC"/>
    <property type="match status" value="1"/>
</dbReference>
<evidence type="ECO:0000256" key="5">
    <source>
        <dbReference type="ARBA" id="ARBA00022898"/>
    </source>
</evidence>
<comment type="cofactor">
    <cofactor evidence="1 7">
        <name>pyridoxal 5'-phosphate</name>
        <dbReference type="ChEBI" id="CHEBI:597326"/>
    </cofactor>
</comment>
<gene>
    <name evidence="10" type="ORF">E1H14_08045</name>
</gene>
<dbReference type="Gene3D" id="3.90.1150.10">
    <property type="entry name" value="Aspartate Aminotransferase, domain 1"/>
    <property type="match status" value="1"/>
</dbReference>
<dbReference type="AlphaFoldDB" id="A0A5A9W3U7"/>
<evidence type="ECO:0000256" key="2">
    <source>
        <dbReference type="ARBA" id="ARBA00002824"/>
    </source>
</evidence>
<dbReference type="CDD" id="cd06453">
    <property type="entry name" value="SufS_like"/>
    <property type="match status" value="1"/>
</dbReference>
<evidence type="ECO:0000313" key="10">
    <source>
        <dbReference type="EMBL" id="KAA0874758.1"/>
    </source>
</evidence>
<dbReference type="SUPFAM" id="SSF53383">
    <property type="entry name" value="PLP-dependent transferases"/>
    <property type="match status" value="1"/>
</dbReference>
<dbReference type="EC" id="2.8.1.7" evidence="8"/>
<evidence type="ECO:0000313" key="11">
    <source>
        <dbReference type="Proteomes" id="UP000325302"/>
    </source>
</evidence>
<dbReference type="PANTHER" id="PTHR43586">
    <property type="entry name" value="CYSTEINE DESULFURASE"/>
    <property type="match status" value="1"/>
</dbReference>
<evidence type="ECO:0000259" key="9">
    <source>
        <dbReference type="Pfam" id="PF00266"/>
    </source>
</evidence>
<dbReference type="InterPro" id="IPR015421">
    <property type="entry name" value="PyrdxlP-dep_Trfase_major"/>
</dbReference>
<dbReference type="GO" id="GO:0006534">
    <property type="term" value="P:cysteine metabolic process"/>
    <property type="evidence" value="ECO:0007669"/>
    <property type="project" value="UniProtKB-UniRule"/>
</dbReference>
<reference evidence="10 11" key="1">
    <citation type="submission" date="2019-03" db="EMBL/GenBank/DDBJ databases">
        <title>Nitrincola sp. nov. isolated from an Indian soda lake.</title>
        <authorList>
            <person name="Joshi A."/>
            <person name="Thite S.V."/>
            <person name="Joseph N."/>
            <person name="Dhotre D."/>
            <person name="Moorthy M."/>
            <person name="Shouche Y.S."/>
        </authorList>
    </citation>
    <scope>NUCLEOTIDE SEQUENCE [LARGE SCALE GENOMIC DNA]</scope>
    <source>
        <strain evidence="10 11">MEB193</strain>
    </source>
</reference>
<proteinExistence type="inferred from homology"/>
<dbReference type="InterPro" id="IPR020578">
    <property type="entry name" value="Aminotrans_V_PyrdxlP_BS"/>
</dbReference>
<dbReference type="NCBIfam" id="TIGR01979">
    <property type="entry name" value="sufS"/>
    <property type="match status" value="1"/>
</dbReference>
<comment type="catalytic activity">
    <reaction evidence="6 8">
        <text>(sulfur carrier)-H + L-cysteine = (sulfur carrier)-SH + L-alanine</text>
        <dbReference type="Rhea" id="RHEA:43892"/>
        <dbReference type="Rhea" id="RHEA-COMP:14737"/>
        <dbReference type="Rhea" id="RHEA-COMP:14739"/>
        <dbReference type="ChEBI" id="CHEBI:29917"/>
        <dbReference type="ChEBI" id="CHEBI:35235"/>
        <dbReference type="ChEBI" id="CHEBI:57972"/>
        <dbReference type="ChEBI" id="CHEBI:64428"/>
        <dbReference type="EC" id="2.8.1.7"/>
    </reaction>
</comment>
<dbReference type="PROSITE" id="PS00595">
    <property type="entry name" value="AA_TRANSFER_CLASS_5"/>
    <property type="match status" value="1"/>
</dbReference>
<keyword evidence="11" id="KW-1185">Reference proteome</keyword>
<feature type="domain" description="Aminotransferase class V" evidence="9">
    <location>
        <begin position="33"/>
        <end position="403"/>
    </location>
</feature>
<dbReference type="InterPro" id="IPR015422">
    <property type="entry name" value="PyrdxlP-dep_Trfase_small"/>
</dbReference>
<evidence type="ECO:0000256" key="6">
    <source>
        <dbReference type="ARBA" id="ARBA00050776"/>
    </source>
</evidence>
<name>A0A5A9W3U7_9GAMM</name>
<evidence type="ECO:0000256" key="8">
    <source>
        <dbReference type="RuleBase" id="RU004506"/>
    </source>
</evidence>
<comment type="function">
    <text evidence="2 8">Catalyzes the removal of elemental sulfur and selenium atoms from L-cysteine, L-cystine, L-selenocysteine, and L-selenocystine to produce L-alanine.</text>
</comment>
<dbReference type="PIRSF" id="PIRSF005572">
    <property type="entry name" value="NifS"/>
    <property type="match status" value="1"/>
</dbReference>
<dbReference type="OrthoDB" id="9808002at2"/>
<accession>A0A5A9W3U7</accession>
<evidence type="ECO:0000256" key="4">
    <source>
        <dbReference type="ARBA" id="ARBA00022679"/>
    </source>
</evidence>